<dbReference type="OrthoDB" id="1917236at2759"/>
<proteinExistence type="predicted"/>
<dbReference type="Pfam" id="PF03168">
    <property type="entry name" value="LEA_2"/>
    <property type="match status" value="1"/>
</dbReference>
<evidence type="ECO:0000256" key="2">
    <source>
        <dbReference type="ARBA" id="ARBA00022692"/>
    </source>
</evidence>
<keyword evidence="4 6" id="KW-0472">Membrane</keyword>
<evidence type="ECO:0000313" key="9">
    <source>
        <dbReference type="Proteomes" id="UP000825935"/>
    </source>
</evidence>
<dbReference type="Proteomes" id="UP000825935">
    <property type="component" value="Chromosome 25"/>
</dbReference>
<gene>
    <name evidence="8" type="ORF">KP509_25G051700</name>
</gene>
<name>A0A8T2RS73_CERRI</name>
<evidence type="ECO:0000256" key="4">
    <source>
        <dbReference type="ARBA" id="ARBA00023136"/>
    </source>
</evidence>
<dbReference type="SUPFAM" id="SSF117070">
    <property type="entry name" value="LEA14-like"/>
    <property type="match status" value="1"/>
</dbReference>
<protein>
    <recommendedName>
        <fullName evidence="7">Late embryogenesis abundant protein LEA-2 subgroup domain-containing protein</fullName>
    </recommendedName>
</protein>
<evidence type="ECO:0000313" key="8">
    <source>
        <dbReference type="EMBL" id="KAH7298624.1"/>
    </source>
</evidence>
<dbReference type="GO" id="GO:0098542">
    <property type="term" value="P:defense response to other organism"/>
    <property type="evidence" value="ECO:0007669"/>
    <property type="project" value="InterPro"/>
</dbReference>
<dbReference type="EMBL" id="CM035430">
    <property type="protein sequence ID" value="KAH7298624.1"/>
    <property type="molecule type" value="Genomic_DNA"/>
</dbReference>
<keyword evidence="2 6" id="KW-0812">Transmembrane</keyword>
<dbReference type="PANTHER" id="PTHR31234:SF4">
    <property type="entry name" value="EXPRESSED PROTEIN"/>
    <property type="match status" value="1"/>
</dbReference>
<dbReference type="InterPro" id="IPR044839">
    <property type="entry name" value="NDR1-like"/>
</dbReference>
<dbReference type="Gene3D" id="2.60.40.1820">
    <property type="match status" value="1"/>
</dbReference>
<dbReference type="PANTHER" id="PTHR31234">
    <property type="entry name" value="LATE EMBRYOGENESIS ABUNDANT (LEA) HYDROXYPROLINE-RICH GLYCOPROTEIN FAMILY"/>
    <property type="match status" value="1"/>
</dbReference>
<organism evidence="8 9">
    <name type="scientific">Ceratopteris richardii</name>
    <name type="common">Triangle waterfern</name>
    <dbReference type="NCBI Taxonomy" id="49495"/>
    <lineage>
        <taxon>Eukaryota</taxon>
        <taxon>Viridiplantae</taxon>
        <taxon>Streptophyta</taxon>
        <taxon>Embryophyta</taxon>
        <taxon>Tracheophyta</taxon>
        <taxon>Polypodiopsida</taxon>
        <taxon>Polypodiidae</taxon>
        <taxon>Polypodiales</taxon>
        <taxon>Pteridineae</taxon>
        <taxon>Pteridaceae</taxon>
        <taxon>Parkerioideae</taxon>
        <taxon>Ceratopteris</taxon>
    </lineage>
</organism>
<evidence type="ECO:0000256" key="5">
    <source>
        <dbReference type="SAM" id="MobiDB-lite"/>
    </source>
</evidence>
<keyword evidence="3 6" id="KW-1133">Transmembrane helix</keyword>
<feature type="region of interest" description="Disordered" evidence="5">
    <location>
        <begin position="1"/>
        <end position="27"/>
    </location>
</feature>
<feature type="domain" description="Late embryogenesis abundant protein LEA-2 subgroup" evidence="7">
    <location>
        <begin position="137"/>
        <end position="230"/>
    </location>
</feature>
<sequence length="253" mass="27588">MYCVMASADASTASAPPVYPPVSDEEEASDPLLGYPFTTVYGYPSAPIPPPPPQPPLFPYFGRLRQGCGCRVYYGPVCAGLSCLIVVLIAVGAFFVWPRSLNVTVDDVSLGKIHFNVDREGSIIPRIYLNLTLNLKLEAANPNYFRVTYETLNVSIFYQDDPIGQVESDGGDIRARSKSSMDATLKLTGYEIASNILSLIADIARHAVPLQTITTFDGHIDVFSFKIPLRAHVSCNLLIDPESQSITSKSCSM</sequence>
<dbReference type="AlphaFoldDB" id="A0A8T2RS73"/>
<dbReference type="InterPro" id="IPR004864">
    <property type="entry name" value="LEA_2"/>
</dbReference>
<comment type="caution">
    <text evidence="8">The sequence shown here is derived from an EMBL/GenBank/DDBJ whole genome shotgun (WGS) entry which is preliminary data.</text>
</comment>
<feature type="compositionally biased region" description="Low complexity" evidence="5">
    <location>
        <begin position="1"/>
        <end position="15"/>
    </location>
</feature>
<evidence type="ECO:0000259" key="7">
    <source>
        <dbReference type="Pfam" id="PF03168"/>
    </source>
</evidence>
<evidence type="ECO:0000256" key="6">
    <source>
        <dbReference type="SAM" id="Phobius"/>
    </source>
</evidence>
<evidence type="ECO:0000256" key="3">
    <source>
        <dbReference type="ARBA" id="ARBA00022989"/>
    </source>
</evidence>
<keyword evidence="9" id="KW-1185">Reference proteome</keyword>
<dbReference type="GO" id="GO:0016020">
    <property type="term" value="C:membrane"/>
    <property type="evidence" value="ECO:0007669"/>
    <property type="project" value="UniProtKB-SubCell"/>
</dbReference>
<feature type="transmembrane region" description="Helical" evidence="6">
    <location>
        <begin position="72"/>
        <end position="97"/>
    </location>
</feature>
<evidence type="ECO:0000256" key="1">
    <source>
        <dbReference type="ARBA" id="ARBA00004167"/>
    </source>
</evidence>
<accession>A0A8T2RS73</accession>
<reference evidence="8" key="1">
    <citation type="submission" date="2021-08" db="EMBL/GenBank/DDBJ databases">
        <title>WGS assembly of Ceratopteris richardii.</title>
        <authorList>
            <person name="Marchant D.B."/>
            <person name="Chen G."/>
            <person name="Jenkins J."/>
            <person name="Shu S."/>
            <person name="Leebens-Mack J."/>
            <person name="Grimwood J."/>
            <person name="Schmutz J."/>
            <person name="Soltis P."/>
            <person name="Soltis D."/>
            <person name="Chen Z.-H."/>
        </authorList>
    </citation>
    <scope>NUCLEOTIDE SEQUENCE</scope>
    <source>
        <strain evidence="8">Whitten #5841</strain>
        <tissue evidence="8">Leaf</tissue>
    </source>
</reference>
<dbReference type="OMA" id="NFRIGRS"/>
<comment type="subcellular location">
    <subcellularLocation>
        <location evidence="1">Membrane</location>
        <topology evidence="1">Single-pass membrane protein</topology>
    </subcellularLocation>
</comment>